<dbReference type="GO" id="GO:0022857">
    <property type="term" value="F:transmembrane transporter activity"/>
    <property type="evidence" value="ECO:0007669"/>
    <property type="project" value="InterPro"/>
</dbReference>
<dbReference type="Proteomes" id="UP000285278">
    <property type="component" value="Unassembled WGS sequence"/>
</dbReference>
<proteinExistence type="predicted"/>
<dbReference type="PROSITE" id="PS51257">
    <property type="entry name" value="PROKAR_LIPOPROTEIN"/>
    <property type="match status" value="1"/>
</dbReference>
<reference evidence="4 5" key="1">
    <citation type="submission" date="2018-09" db="EMBL/GenBank/DDBJ databases">
        <title>Optimization and identification of Corynebacterium falsenii FN1-14 from fish paste.</title>
        <authorList>
            <person name="Daroonpunt R."/>
            <person name="Tanasupawat S."/>
        </authorList>
    </citation>
    <scope>NUCLEOTIDE SEQUENCE [LARGE SCALE GENOMIC DNA]</scope>
    <source>
        <strain evidence="4 5">FN1-14</strain>
    </source>
</reference>
<dbReference type="AlphaFoldDB" id="A0A418Q5L2"/>
<feature type="region of interest" description="Disordered" evidence="1">
    <location>
        <begin position="289"/>
        <end position="309"/>
    </location>
</feature>
<dbReference type="OrthoDB" id="9781705at2"/>
<dbReference type="GO" id="GO:0043190">
    <property type="term" value="C:ATP-binding cassette (ABC) transporter complex"/>
    <property type="evidence" value="ECO:0007669"/>
    <property type="project" value="InterPro"/>
</dbReference>
<comment type="caution">
    <text evidence="4">The sequence shown here is derived from an EMBL/GenBank/DDBJ whole genome shotgun (WGS) entry which is preliminary data.</text>
</comment>
<evidence type="ECO:0000313" key="5">
    <source>
        <dbReference type="Proteomes" id="UP000285278"/>
    </source>
</evidence>
<dbReference type="Gene3D" id="3.40.190.120">
    <property type="entry name" value="Osmoprotection protein (prox), domain 2"/>
    <property type="match status" value="1"/>
</dbReference>
<evidence type="ECO:0000256" key="2">
    <source>
        <dbReference type="SAM" id="SignalP"/>
    </source>
</evidence>
<evidence type="ECO:0000313" key="4">
    <source>
        <dbReference type="EMBL" id="RIX33899.1"/>
    </source>
</evidence>
<feature type="domain" description="ABC-type glycine betaine transport system substrate-binding" evidence="3">
    <location>
        <begin position="38"/>
        <end position="314"/>
    </location>
</feature>
<keyword evidence="5" id="KW-1185">Reference proteome</keyword>
<sequence>MSTKIAAVVATTALGSTALVACGANEDPTATNDRNDSTVAVGSANFPESEIIGQLYTQVLQNAGVNANFQGGIGARDVYLAALQKGSIDLVPEYSGNAAQYYAKGKPEEADLGPGTEPKEVLSTLDKVLPEGISAGEAAPAESRDSYRVMPDFAAQHHLTSLSDLAAFAENNTIKLAGNPELETRPYGPEGLEKVYDVPKSKIEFQPISDGGGPLTVNALKDGTVNMADIYTTSPVLDRSGNEVSVVELKDPKRLILAQQVIPLMRTDSLNDKAKDALKKVQEKLTTDDLKQMNLRNSGKEKAEPKQIAHDWLKDKGLVS</sequence>
<dbReference type="CDD" id="cd13606">
    <property type="entry name" value="PBP2_ProX_like"/>
    <property type="match status" value="1"/>
</dbReference>
<dbReference type="SUPFAM" id="SSF53850">
    <property type="entry name" value="Periplasmic binding protein-like II"/>
    <property type="match status" value="1"/>
</dbReference>
<dbReference type="RefSeq" id="WP_119665162.1">
    <property type="nucleotide sequence ID" value="NZ_QXJK01000011.1"/>
</dbReference>
<keyword evidence="2" id="KW-0732">Signal</keyword>
<feature type="compositionally biased region" description="Basic and acidic residues" evidence="1">
    <location>
        <begin position="298"/>
        <end position="309"/>
    </location>
</feature>
<dbReference type="Pfam" id="PF04069">
    <property type="entry name" value="OpuAC"/>
    <property type="match status" value="1"/>
</dbReference>
<feature type="chain" id="PRO_5038720748" evidence="2">
    <location>
        <begin position="22"/>
        <end position="320"/>
    </location>
</feature>
<evidence type="ECO:0000259" key="3">
    <source>
        <dbReference type="Pfam" id="PF04069"/>
    </source>
</evidence>
<protein>
    <submittedName>
        <fullName evidence="4">ABC transporter substrate-binding protein</fullName>
    </submittedName>
</protein>
<accession>A0A418Q5L2</accession>
<organism evidence="4 5">
    <name type="scientific">Corynebacterium falsenii</name>
    <dbReference type="NCBI Taxonomy" id="108486"/>
    <lineage>
        <taxon>Bacteria</taxon>
        <taxon>Bacillati</taxon>
        <taxon>Actinomycetota</taxon>
        <taxon>Actinomycetes</taxon>
        <taxon>Mycobacteriales</taxon>
        <taxon>Corynebacteriaceae</taxon>
        <taxon>Corynebacterium</taxon>
    </lineage>
</organism>
<dbReference type="InterPro" id="IPR007210">
    <property type="entry name" value="ABC_Gly_betaine_transp_sub-bd"/>
</dbReference>
<dbReference type="Gene3D" id="3.40.190.10">
    <property type="entry name" value="Periplasmic binding protein-like II"/>
    <property type="match status" value="1"/>
</dbReference>
<dbReference type="STRING" id="1451189.CFAL_01080"/>
<gene>
    <name evidence="4" type="ORF">D3M95_09100</name>
</gene>
<feature type="signal peptide" evidence="2">
    <location>
        <begin position="1"/>
        <end position="21"/>
    </location>
</feature>
<evidence type="ECO:0000256" key="1">
    <source>
        <dbReference type="SAM" id="MobiDB-lite"/>
    </source>
</evidence>
<name>A0A418Q5L2_9CORY</name>
<dbReference type="EMBL" id="QXJK01000011">
    <property type="protein sequence ID" value="RIX33899.1"/>
    <property type="molecule type" value="Genomic_DNA"/>
</dbReference>